<evidence type="ECO:0000313" key="2">
    <source>
        <dbReference type="EMBL" id="MYL65816.1"/>
    </source>
</evidence>
<evidence type="ECO:0000259" key="1">
    <source>
        <dbReference type="Pfam" id="PF12695"/>
    </source>
</evidence>
<keyword evidence="2" id="KW-0378">Hydrolase</keyword>
<organism evidence="2 3">
    <name type="scientific">Guptibacillus hwajinpoensis</name>
    <dbReference type="NCBI Taxonomy" id="208199"/>
    <lineage>
        <taxon>Bacteria</taxon>
        <taxon>Bacillati</taxon>
        <taxon>Bacillota</taxon>
        <taxon>Bacilli</taxon>
        <taxon>Bacillales</taxon>
        <taxon>Guptibacillaceae</taxon>
        <taxon>Guptibacillus</taxon>
    </lineage>
</organism>
<comment type="caution">
    <text evidence="2">The sequence shown here is derived from an EMBL/GenBank/DDBJ whole genome shotgun (WGS) entry which is preliminary data.</text>
</comment>
<name>A0A845F559_9BACL</name>
<gene>
    <name evidence="2" type="ORF">GLW07_20850</name>
</gene>
<protein>
    <submittedName>
        <fullName evidence="2">Alpha/beta hydrolase</fullName>
    </submittedName>
</protein>
<feature type="domain" description="Alpha/beta hydrolase fold-5" evidence="1">
    <location>
        <begin position="59"/>
        <end position="221"/>
    </location>
</feature>
<dbReference type="SUPFAM" id="SSF53474">
    <property type="entry name" value="alpha/beta-Hydrolases"/>
    <property type="match status" value="1"/>
</dbReference>
<dbReference type="AlphaFoldDB" id="A0A845F559"/>
<evidence type="ECO:0000313" key="3">
    <source>
        <dbReference type="Proteomes" id="UP000447833"/>
    </source>
</evidence>
<dbReference type="EMBL" id="WMEY01000010">
    <property type="protein sequence ID" value="MYL65816.1"/>
    <property type="molecule type" value="Genomic_DNA"/>
</dbReference>
<dbReference type="PANTHER" id="PTHR42886:SF76">
    <property type="entry name" value="CARBOXYMETHYLENEBUTENOLIDASE-RELATED PROTEIN"/>
    <property type="match status" value="1"/>
</dbReference>
<dbReference type="Pfam" id="PF12695">
    <property type="entry name" value="Abhydrolase_5"/>
    <property type="match status" value="1"/>
</dbReference>
<dbReference type="Proteomes" id="UP000447833">
    <property type="component" value="Unassembled WGS sequence"/>
</dbReference>
<sequence>MKKVIKRISLIVLLLVVVLAIAFFFWARSAYEPTKEALTYMENSNENELTFGSTDADKGIIFYQGGKVEEEAYAYLAQELAEKGYFVVIPRLTLNLAILDGDKATGIIDRYSTIDNWYIGGHSLGGAVASSFAVEHPDRIQGLFFLAAYPIEDMSHLEMPTLTIYGEEDGVATLSDQKEKESLLSSQAVIHIIEGGNHANYGMYGEQKGDTPGSLTSEQQIDETVQTISTWIEKEQK</sequence>
<dbReference type="InterPro" id="IPR029058">
    <property type="entry name" value="AB_hydrolase_fold"/>
</dbReference>
<accession>A0A845F559</accession>
<dbReference type="RefSeq" id="WP_160921485.1">
    <property type="nucleotide sequence ID" value="NZ_WMEY01000010.1"/>
</dbReference>
<dbReference type="InterPro" id="IPR029059">
    <property type="entry name" value="AB_hydrolase_5"/>
</dbReference>
<reference evidence="2 3" key="1">
    <citation type="submission" date="2019-11" db="EMBL/GenBank/DDBJ databases">
        <title>Genome sequences of 17 halophilic strains isolated from different environments.</title>
        <authorList>
            <person name="Furrow R.E."/>
        </authorList>
    </citation>
    <scope>NUCLEOTIDE SEQUENCE [LARGE SCALE GENOMIC DNA]</scope>
    <source>
        <strain evidence="2 3">22506_14_FS</strain>
    </source>
</reference>
<dbReference type="PANTHER" id="PTHR42886">
    <property type="entry name" value="RE40534P-RELATED"/>
    <property type="match status" value="1"/>
</dbReference>
<proteinExistence type="predicted"/>
<dbReference type="GO" id="GO:0016787">
    <property type="term" value="F:hydrolase activity"/>
    <property type="evidence" value="ECO:0007669"/>
    <property type="project" value="UniProtKB-KW"/>
</dbReference>
<dbReference type="Gene3D" id="3.40.50.1820">
    <property type="entry name" value="alpha/beta hydrolase"/>
    <property type="match status" value="1"/>
</dbReference>